<keyword evidence="2" id="KW-1185">Reference proteome</keyword>
<reference evidence="2" key="2">
    <citation type="submission" date="2015-01" db="EMBL/GenBank/DDBJ databases">
        <title>Evolutionary Origins and Diversification of the Mycorrhizal Mutualists.</title>
        <authorList>
            <consortium name="DOE Joint Genome Institute"/>
            <consortium name="Mycorrhizal Genomics Consortium"/>
            <person name="Kohler A."/>
            <person name="Kuo A."/>
            <person name="Nagy L.G."/>
            <person name="Floudas D."/>
            <person name="Copeland A."/>
            <person name="Barry K.W."/>
            <person name="Cichocki N."/>
            <person name="Veneault-Fourrey C."/>
            <person name="LaButti K."/>
            <person name="Lindquist E.A."/>
            <person name="Lipzen A."/>
            <person name="Lundell T."/>
            <person name="Morin E."/>
            <person name="Murat C."/>
            <person name="Riley R."/>
            <person name="Ohm R."/>
            <person name="Sun H."/>
            <person name="Tunlid A."/>
            <person name="Henrissat B."/>
            <person name="Grigoriev I.V."/>
            <person name="Hibbett D.S."/>
            <person name="Martin F."/>
        </authorList>
    </citation>
    <scope>NUCLEOTIDE SEQUENCE [LARGE SCALE GENOMIC DNA]</scope>
    <source>
        <strain evidence="2">Zn</strain>
    </source>
</reference>
<dbReference type="InParanoid" id="A0A0C3C8Y9"/>
<reference evidence="1 2" key="1">
    <citation type="submission" date="2014-04" db="EMBL/GenBank/DDBJ databases">
        <authorList>
            <consortium name="DOE Joint Genome Institute"/>
            <person name="Kuo A."/>
            <person name="Martino E."/>
            <person name="Perotto S."/>
            <person name="Kohler A."/>
            <person name="Nagy L.G."/>
            <person name="Floudas D."/>
            <person name="Copeland A."/>
            <person name="Barry K.W."/>
            <person name="Cichocki N."/>
            <person name="Veneault-Fourrey C."/>
            <person name="LaButti K."/>
            <person name="Lindquist E.A."/>
            <person name="Lipzen A."/>
            <person name="Lundell T."/>
            <person name="Morin E."/>
            <person name="Murat C."/>
            <person name="Sun H."/>
            <person name="Tunlid A."/>
            <person name="Henrissat B."/>
            <person name="Grigoriev I.V."/>
            <person name="Hibbett D.S."/>
            <person name="Martin F."/>
            <person name="Nordberg H.P."/>
            <person name="Cantor M.N."/>
            <person name="Hua S.X."/>
        </authorList>
    </citation>
    <scope>NUCLEOTIDE SEQUENCE [LARGE SCALE GENOMIC DNA]</scope>
    <source>
        <strain evidence="1 2">Zn</strain>
    </source>
</reference>
<evidence type="ECO:0000313" key="2">
    <source>
        <dbReference type="Proteomes" id="UP000054321"/>
    </source>
</evidence>
<name>A0A0C3C8Y9_OIDMZ</name>
<gene>
    <name evidence="1" type="ORF">OIDMADRAFT_59851</name>
</gene>
<evidence type="ECO:0000313" key="1">
    <source>
        <dbReference type="EMBL" id="KIM95378.1"/>
    </source>
</evidence>
<dbReference type="AlphaFoldDB" id="A0A0C3C8Y9"/>
<dbReference type="HOGENOM" id="CLU_1696030_0_0_1"/>
<sequence length="155" mass="16344">MSRQHGLKKGKGKGKEENKSFIILKSIHTTSTSLHSSELSSHSVFSLLLLLPLLLRAVYFRLVSSPNIFPLSASTPFRPIRRMISIDSLTSSSLSLSSQFDKPLSLAFFAANGFGVSPKGDAEHVAADSGDEALLGVGACGGLPLFGDADGVLGL</sequence>
<organism evidence="1 2">
    <name type="scientific">Oidiodendron maius (strain Zn)</name>
    <dbReference type="NCBI Taxonomy" id="913774"/>
    <lineage>
        <taxon>Eukaryota</taxon>
        <taxon>Fungi</taxon>
        <taxon>Dikarya</taxon>
        <taxon>Ascomycota</taxon>
        <taxon>Pezizomycotina</taxon>
        <taxon>Leotiomycetes</taxon>
        <taxon>Leotiomycetes incertae sedis</taxon>
        <taxon>Myxotrichaceae</taxon>
        <taxon>Oidiodendron</taxon>
    </lineage>
</organism>
<dbReference type="EMBL" id="KN832887">
    <property type="protein sequence ID" value="KIM95378.1"/>
    <property type="molecule type" value="Genomic_DNA"/>
</dbReference>
<accession>A0A0C3C8Y9</accession>
<protein>
    <submittedName>
        <fullName evidence="1">Uncharacterized protein</fullName>
    </submittedName>
</protein>
<proteinExistence type="predicted"/>
<dbReference type="Proteomes" id="UP000054321">
    <property type="component" value="Unassembled WGS sequence"/>
</dbReference>